<dbReference type="AlphaFoldDB" id="A0A0F9FJX8"/>
<name>A0A0F9FJX8_9ZZZZ</name>
<keyword evidence="1" id="KW-0472">Membrane</keyword>
<accession>A0A0F9FJX8</accession>
<protein>
    <submittedName>
        <fullName evidence="2">Uncharacterized protein</fullName>
    </submittedName>
</protein>
<gene>
    <name evidence="2" type="ORF">LCGC14_2233940</name>
</gene>
<dbReference type="EMBL" id="LAZR01030116">
    <property type="protein sequence ID" value="KKL57585.1"/>
    <property type="molecule type" value="Genomic_DNA"/>
</dbReference>
<keyword evidence="1" id="KW-0812">Transmembrane</keyword>
<evidence type="ECO:0000313" key="2">
    <source>
        <dbReference type="EMBL" id="KKL57585.1"/>
    </source>
</evidence>
<reference evidence="2" key="1">
    <citation type="journal article" date="2015" name="Nature">
        <title>Complex archaea that bridge the gap between prokaryotes and eukaryotes.</title>
        <authorList>
            <person name="Spang A."/>
            <person name="Saw J.H."/>
            <person name="Jorgensen S.L."/>
            <person name="Zaremba-Niedzwiedzka K."/>
            <person name="Martijn J."/>
            <person name="Lind A.E."/>
            <person name="van Eijk R."/>
            <person name="Schleper C."/>
            <person name="Guy L."/>
            <person name="Ettema T.J."/>
        </authorList>
    </citation>
    <scope>NUCLEOTIDE SEQUENCE</scope>
</reference>
<sequence>MRLTLQNTGDEDAFNVNATMTMYFTYFWYGAHSLIIIYYLVMIDKDET</sequence>
<evidence type="ECO:0000256" key="1">
    <source>
        <dbReference type="SAM" id="Phobius"/>
    </source>
</evidence>
<keyword evidence="1" id="KW-1133">Transmembrane helix</keyword>
<organism evidence="2">
    <name type="scientific">marine sediment metagenome</name>
    <dbReference type="NCBI Taxonomy" id="412755"/>
    <lineage>
        <taxon>unclassified sequences</taxon>
        <taxon>metagenomes</taxon>
        <taxon>ecological metagenomes</taxon>
    </lineage>
</organism>
<comment type="caution">
    <text evidence="2">The sequence shown here is derived from an EMBL/GenBank/DDBJ whole genome shotgun (WGS) entry which is preliminary data.</text>
</comment>
<proteinExistence type="predicted"/>
<feature type="transmembrane region" description="Helical" evidence="1">
    <location>
        <begin position="20"/>
        <end position="41"/>
    </location>
</feature>